<reference evidence="2" key="2">
    <citation type="submission" date="2024-01" db="EMBL/GenBank/DDBJ databases">
        <title>Comparative genomics of Cryptococcus and Kwoniella reveals pathogenesis evolution and contrasting modes of karyotype evolution via chromosome fusion or intercentromeric recombination.</title>
        <authorList>
            <person name="Coelho M.A."/>
            <person name="David-Palma M."/>
            <person name="Shea T."/>
            <person name="Bowers K."/>
            <person name="McGinley-Smith S."/>
            <person name="Mohammad A.W."/>
            <person name="Gnirke A."/>
            <person name="Yurkov A.M."/>
            <person name="Nowrousian M."/>
            <person name="Sun S."/>
            <person name="Cuomo C.A."/>
            <person name="Heitman J."/>
        </authorList>
    </citation>
    <scope>NUCLEOTIDE SEQUENCE</scope>
    <source>
        <strain evidence="2">CBS 12478</strain>
    </source>
</reference>
<accession>A0AAJ8LN23</accession>
<reference evidence="2" key="1">
    <citation type="submission" date="2017-08" db="EMBL/GenBank/DDBJ databases">
        <authorList>
            <person name="Cuomo C."/>
            <person name="Billmyre B."/>
            <person name="Heitman J."/>
        </authorList>
    </citation>
    <scope>NUCLEOTIDE SEQUENCE</scope>
    <source>
        <strain evidence="2">CBS 12478</strain>
    </source>
</reference>
<dbReference type="EMBL" id="CP144058">
    <property type="protein sequence ID" value="WWD20099.1"/>
    <property type="molecule type" value="Genomic_DNA"/>
</dbReference>
<evidence type="ECO:0008006" key="4">
    <source>
        <dbReference type="Google" id="ProtNLM"/>
    </source>
</evidence>
<proteinExistence type="predicted"/>
<sequence length="176" mass="19425">MPSSASLAEKQRREAHQQRAYEIQLAGGLRGAARWTVYGAIACTAGHYSWPLFRRQTLGLKAFLTTSATIFGLVVGADDHLLKYEHGLREAENEIRRQARASLALQGRIATESEIRGWREKNERRKAEEKNIVEEKLRLEGLSNTEIDAVTGGDGLGEAMDVGLVHSDGRGVGRRG</sequence>
<keyword evidence="1" id="KW-0175">Coiled coil</keyword>
<evidence type="ECO:0000313" key="2">
    <source>
        <dbReference type="EMBL" id="WWD20099.1"/>
    </source>
</evidence>
<dbReference type="KEGG" id="ksn:43590829"/>
<dbReference type="GeneID" id="43590829"/>
<dbReference type="AlphaFoldDB" id="A0AAJ8LN23"/>
<organism evidence="2 3">
    <name type="scientific">Kwoniella shandongensis</name>
    <dbReference type="NCBI Taxonomy" id="1734106"/>
    <lineage>
        <taxon>Eukaryota</taxon>
        <taxon>Fungi</taxon>
        <taxon>Dikarya</taxon>
        <taxon>Basidiomycota</taxon>
        <taxon>Agaricomycotina</taxon>
        <taxon>Tremellomycetes</taxon>
        <taxon>Tremellales</taxon>
        <taxon>Cryptococcaceae</taxon>
        <taxon>Kwoniella</taxon>
    </lineage>
</organism>
<dbReference type="Proteomes" id="UP000322225">
    <property type="component" value="Chromosome 8"/>
</dbReference>
<protein>
    <recommendedName>
        <fullName evidence="4">Respiratory supercomplex factor 1, mitochondrial</fullName>
    </recommendedName>
</protein>
<gene>
    <name evidence="2" type="ORF">CI109_104573</name>
</gene>
<dbReference type="RefSeq" id="XP_031859031.2">
    <property type="nucleotide sequence ID" value="XM_032006668.2"/>
</dbReference>
<name>A0AAJ8LN23_9TREE</name>
<feature type="coiled-coil region" evidence="1">
    <location>
        <begin position="81"/>
        <end position="145"/>
    </location>
</feature>
<keyword evidence="3" id="KW-1185">Reference proteome</keyword>
<evidence type="ECO:0000313" key="3">
    <source>
        <dbReference type="Proteomes" id="UP000322225"/>
    </source>
</evidence>
<evidence type="ECO:0000256" key="1">
    <source>
        <dbReference type="SAM" id="Coils"/>
    </source>
</evidence>